<dbReference type="InterPro" id="IPR018710">
    <property type="entry name" value="DUF2232"/>
</dbReference>
<keyword evidence="1" id="KW-0812">Transmembrane</keyword>
<dbReference type="Pfam" id="PF09991">
    <property type="entry name" value="DUF2232"/>
    <property type="match status" value="1"/>
</dbReference>
<keyword evidence="1" id="KW-1133">Transmembrane helix</keyword>
<dbReference type="OrthoDB" id="2987886at2"/>
<keyword evidence="1" id="KW-0472">Membrane</keyword>
<dbReference type="PANTHER" id="PTHR41324">
    <property type="entry name" value="MEMBRANE PROTEIN-RELATED"/>
    <property type="match status" value="1"/>
</dbReference>
<reference evidence="2 3" key="1">
    <citation type="submission" date="2019-10" db="EMBL/GenBank/DDBJ databases">
        <title>Gracilibacillus sp. nov. isolated from rice seeds.</title>
        <authorList>
            <person name="He S."/>
        </authorList>
    </citation>
    <scope>NUCLEOTIDE SEQUENCE [LARGE SCALE GENOMIC DNA]</scope>
    <source>
        <strain evidence="2 3">TD8</strain>
    </source>
</reference>
<sequence>MILVNVSHLAGILLILQGLSFIFHYSYVKTKSKAVPIVSILIVVFFPIMGLYLARILGIIDLGFELKKRITE</sequence>
<organism evidence="2 3">
    <name type="scientific">Gracilibacillus oryzae</name>
    <dbReference type="NCBI Taxonomy" id="1672701"/>
    <lineage>
        <taxon>Bacteria</taxon>
        <taxon>Bacillati</taxon>
        <taxon>Bacillota</taxon>
        <taxon>Bacilli</taxon>
        <taxon>Bacillales</taxon>
        <taxon>Bacillaceae</taxon>
        <taxon>Gracilibacillus</taxon>
    </lineage>
</organism>
<feature type="transmembrane region" description="Helical" evidence="1">
    <location>
        <begin position="6"/>
        <end position="25"/>
    </location>
</feature>
<evidence type="ECO:0000256" key="1">
    <source>
        <dbReference type="SAM" id="Phobius"/>
    </source>
</evidence>
<feature type="transmembrane region" description="Helical" evidence="1">
    <location>
        <begin position="37"/>
        <end position="60"/>
    </location>
</feature>
<dbReference type="Proteomes" id="UP000480246">
    <property type="component" value="Unassembled WGS sequence"/>
</dbReference>
<accession>A0A7C8KSM7</accession>
<evidence type="ECO:0000313" key="2">
    <source>
        <dbReference type="EMBL" id="KAB8136838.1"/>
    </source>
</evidence>
<dbReference type="EMBL" id="WEID01000047">
    <property type="protein sequence ID" value="KAB8136838.1"/>
    <property type="molecule type" value="Genomic_DNA"/>
</dbReference>
<proteinExistence type="predicted"/>
<dbReference type="AlphaFoldDB" id="A0A7C8KSM7"/>
<protein>
    <submittedName>
        <fullName evidence="2">DUF2232 domain-containing protein</fullName>
    </submittedName>
</protein>
<dbReference type="PANTHER" id="PTHR41324:SF1">
    <property type="entry name" value="DUF2232 DOMAIN-CONTAINING PROTEIN"/>
    <property type="match status" value="1"/>
</dbReference>
<name>A0A7C8KSM7_9BACI</name>
<comment type="caution">
    <text evidence="2">The sequence shown here is derived from an EMBL/GenBank/DDBJ whole genome shotgun (WGS) entry which is preliminary data.</text>
</comment>
<evidence type="ECO:0000313" key="3">
    <source>
        <dbReference type="Proteomes" id="UP000480246"/>
    </source>
</evidence>
<keyword evidence="3" id="KW-1185">Reference proteome</keyword>
<gene>
    <name evidence="2" type="ORF">F9U64_10080</name>
</gene>